<name>A0A561SZT0_9PSEU</name>
<dbReference type="Gene3D" id="3.40.50.150">
    <property type="entry name" value="Vaccinia Virus protein VP39"/>
    <property type="match status" value="1"/>
</dbReference>
<reference evidence="4 5" key="1">
    <citation type="submission" date="2019-06" db="EMBL/GenBank/DDBJ databases">
        <title>Sequencing the genomes of 1000 actinobacteria strains.</title>
        <authorList>
            <person name="Klenk H.-P."/>
        </authorList>
    </citation>
    <scope>NUCLEOTIDE SEQUENCE [LARGE SCALE GENOMIC DNA]</scope>
    <source>
        <strain evidence="4 5">DSM 45671</strain>
    </source>
</reference>
<organism evidence="4 5">
    <name type="scientific">Pseudonocardia hierapolitana</name>
    <dbReference type="NCBI Taxonomy" id="1128676"/>
    <lineage>
        <taxon>Bacteria</taxon>
        <taxon>Bacillati</taxon>
        <taxon>Actinomycetota</taxon>
        <taxon>Actinomycetes</taxon>
        <taxon>Pseudonocardiales</taxon>
        <taxon>Pseudonocardiaceae</taxon>
        <taxon>Pseudonocardia</taxon>
    </lineage>
</organism>
<keyword evidence="2 4" id="KW-0808">Transferase</keyword>
<accession>A0A561SZT0</accession>
<dbReference type="SUPFAM" id="SSF53335">
    <property type="entry name" value="S-adenosyl-L-methionine-dependent methyltransferases"/>
    <property type="match status" value="1"/>
</dbReference>
<dbReference type="EMBL" id="VIWU01000001">
    <property type="protein sequence ID" value="TWF80376.1"/>
    <property type="molecule type" value="Genomic_DNA"/>
</dbReference>
<comment type="caution">
    <text evidence="4">The sequence shown here is derived from an EMBL/GenBank/DDBJ whole genome shotgun (WGS) entry which is preliminary data.</text>
</comment>
<dbReference type="InterPro" id="IPR041698">
    <property type="entry name" value="Methyltransf_25"/>
</dbReference>
<keyword evidence="1 4" id="KW-0489">Methyltransferase</keyword>
<evidence type="ECO:0000313" key="4">
    <source>
        <dbReference type="EMBL" id="TWF80376.1"/>
    </source>
</evidence>
<dbReference type="CDD" id="cd02440">
    <property type="entry name" value="AdoMet_MTases"/>
    <property type="match status" value="1"/>
</dbReference>
<dbReference type="GO" id="GO:0008168">
    <property type="term" value="F:methyltransferase activity"/>
    <property type="evidence" value="ECO:0007669"/>
    <property type="project" value="UniProtKB-KW"/>
</dbReference>
<evidence type="ECO:0000313" key="5">
    <source>
        <dbReference type="Proteomes" id="UP000321261"/>
    </source>
</evidence>
<feature type="domain" description="Methyltransferase" evidence="3">
    <location>
        <begin position="44"/>
        <end position="139"/>
    </location>
</feature>
<sequence>MAAGEYLLAGQTSELERLQLQSRVWEPSGQRLLEAIGPGRGRALDVGCGVLGWLRLLSRWVGPDGEVVGTDIDDAMLAAAAQFVKDEQLSNVRLIKDDLFATALEPASFDLVHARFELTPLGRVEEQLATYLRLTHHGGVVVLEDPDWGSWHFNPPAPALQQLITFIREAFRRWGDAEAGRKQLQLFRRVGVEANVRAEVLALPPGHPYLRLPLQFTTALEARLLSFVDATELARLRTEAEAELKEPERWGTTFTLIQSWGRVA</sequence>
<keyword evidence="5" id="KW-1185">Reference proteome</keyword>
<evidence type="ECO:0000259" key="3">
    <source>
        <dbReference type="Pfam" id="PF13649"/>
    </source>
</evidence>
<dbReference type="PANTHER" id="PTHR43861:SF1">
    <property type="entry name" value="TRANS-ACONITATE 2-METHYLTRANSFERASE"/>
    <property type="match status" value="1"/>
</dbReference>
<protein>
    <submittedName>
        <fullName evidence="4">Methyltransferase family protein</fullName>
    </submittedName>
</protein>
<dbReference type="GO" id="GO:0032259">
    <property type="term" value="P:methylation"/>
    <property type="evidence" value="ECO:0007669"/>
    <property type="project" value="UniProtKB-KW"/>
</dbReference>
<gene>
    <name evidence="4" type="ORF">FHX44_116319</name>
</gene>
<dbReference type="AlphaFoldDB" id="A0A561SZT0"/>
<evidence type="ECO:0000256" key="1">
    <source>
        <dbReference type="ARBA" id="ARBA00022603"/>
    </source>
</evidence>
<evidence type="ECO:0000256" key="2">
    <source>
        <dbReference type="ARBA" id="ARBA00022679"/>
    </source>
</evidence>
<dbReference type="Pfam" id="PF13649">
    <property type="entry name" value="Methyltransf_25"/>
    <property type="match status" value="1"/>
</dbReference>
<proteinExistence type="predicted"/>
<dbReference type="InterPro" id="IPR029063">
    <property type="entry name" value="SAM-dependent_MTases_sf"/>
</dbReference>
<dbReference type="PANTHER" id="PTHR43861">
    <property type="entry name" value="TRANS-ACONITATE 2-METHYLTRANSFERASE-RELATED"/>
    <property type="match status" value="1"/>
</dbReference>
<dbReference type="Proteomes" id="UP000321261">
    <property type="component" value="Unassembled WGS sequence"/>
</dbReference>